<reference evidence="3 4" key="1">
    <citation type="submission" date="2024-02" db="EMBL/GenBank/DDBJ databases">
        <authorList>
            <person name="Chen Y."/>
            <person name="Shah S."/>
            <person name="Dougan E. K."/>
            <person name="Thang M."/>
            <person name="Chan C."/>
        </authorList>
    </citation>
    <scope>NUCLEOTIDE SEQUENCE [LARGE SCALE GENOMIC DNA]</scope>
</reference>
<keyword evidence="2" id="KW-0472">Membrane</keyword>
<keyword evidence="4" id="KW-1185">Reference proteome</keyword>
<keyword evidence="2" id="KW-1133">Transmembrane helix</keyword>
<feature type="transmembrane region" description="Helical" evidence="2">
    <location>
        <begin position="178"/>
        <end position="199"/>
    </location>
</feature>
<accession>A0ABP0JD79</accession>
<feature type="region of interest" description="Disordered" evidence="1">
    <location>
        <begin position="1"/>
        <end position="33"/>
    </location>
</feature>
<sequence length="201" mass="21894">MVSPPSISNEVLPEVYGAAEGSEGSEGSTELGTRVEESELLKLLRSAGLEEWHSKLLSFGYETVDDVRCMDEHCMEEIGLRGGHRIRLERVLPNTVVKLTVPQPKLEIHSLRPPLCQEGDCTQIAGSKCHACNKLLCLAHVKTIQKSNMVGNTAVIKDIPACSTCNHRSEDEDRSNRFVGCAVSICVFFIGTILVTSIASA</sequence>
<dbReference type="Gene3D" id="1.10.150.50">
    <property type="entry name" value="Transcription Factor, Ets-1"/>
    <property type="match status" value="1"/>
</dbReference>
<evidence type="ECO:0000313" key="4">
    <source>
        <dbReference type="Proteomes" id="UP001642464"/>
    </source>
</evidence>
<comment type="caution">
    <text evidence="3">The sequence shown here is derived from an EMBL/GenBank/DDBJ whole genome shotgun (WGS) entry which is preliminary data.</text>
</comment>
<proteinExistence type="predicted"/>
<name>A0ABP0JD79_9DINO</name>
<protein>
    <recommendedName>
        <fullName evidence="5">SAM domain-containing protein</fullName>
    </recommendedName>
</protein>
<evidence type="ECO:0000313" key="3">
    <source>
        <dbReference type="EMBL" id="CAK9012319.1"/>
    </source>
</evidence>
<dbReference type="Proteomes" id="UP001642464">
    <property type="component" value="Unassembled WGS sequence"/>
</dbReference>
<dbReference type="EMBL" id="CAXAMM010006780">
    <property type="protein sequence ID" value="CAK9012319.1"/>
    <property type="molecule type" value="Genomic_DNA"/>
</dbReference>
<evidence type="ECO:0008006" key="5">
    <source>
        <dbReference type="Google" id="ProtNLM"/>
    </source>
</evidence>
<keyword evidence="2" id="KW-0812">Transmembrane</keyword>
<evidence type="ECO:0000256" key="1">
    <source>
        <dbReference type="SAM" id="MobiDB-lite"/>
    </source>
</evidence>
<dbReference type="SUPFAM" id="SSF47769">
    <property type="entry name" value="SAM/Pointed domain"/>
    <property type="match status" value="1"/>
</dbReference>
<evidence type="ECO:0000256" key="2">
    <source>
        <dbReference type="SAM" id="Phobius"/>
    </source>
</evidence>
<dbReference type="InterPro" id="IPR013761">
    <property type="entry name" value="SAM/pointed_sf"/>
</dbReference>
<organism evidence="3 4">
    <name type="scientific">Durusdinium trenchii</name>
    <dbReference type="NCBI Taxonomy" id="1381693"/>
    <lineage>
        <taxon>Eukaryota</taxon>
        <taxon>Sar</taxon>
        <taxon>Alveolata</taxon>
        <taxon>Dinophyceae</taxon>
        <taxon>Suessiales</taxon>
        <taxon>Symbiodiniaceae</taxon>
        <taxon>Durusdinium</taxon>
    </lineage>
</organism>
<gene>
    <name evidence="3" type="ORF">SCF082_LOCUS11467</name>
</gene>